<sequence>MVVFWDKYVRASGGYKEKMIWCAAISLEIRSSEEVWGKVEWFDAVLKVPKSYKFVYAIAATI</sequence>
<name>A0ABC8KH36_ERUVS</name>
<reference evidence="1 2" key="1">
    <citation type="submission" date="2022-03" db="EMBL/GenBank/DDBJ databases">
        <authorList>
            <person name="Macdonald S."/>
            <person name="Ahmed S."/>
            <person name="Newling K."/>
        </authorList>
    </citation>
    <scope>NUCLEOTIDE SEQUENCE [LARGE SCALE GENOMIC DNA]</scope>
</reference>
<evidence type="ECO:0000313" key="2">
    <source>
        <dbReference type="Proteomes" id="UP001642260"/>
    </source>
</evidence>
<protein>
    <submittedName>
        <fullName evidence="1">Uncharacterized protein</fullName>
    </submittedName>
</protein>
<comment type="caution">
    <text evidence="1">The sequence shown here is derived from an EMBL/GenBank/DDBJ whole genome shotgun (WGS) entry which is preliminary data.</text>
</comment>
<dbReference type="Proteomes" id="UP001642260">
    <property type="component" value="Unassembled WGS sequence"/>
</dbReference>
<dbReference type="EMBL" id="CAKOAT010246265">
    <property type="protein sequence ID" value="CAH8358376.1"/>
    <property type="molecule type" value="Genomic_DNA"/>
</dbReference>
<evidence type="ECO:0000313" key="1">
    <source>
        <dbReference type="EMBL" id="CAH8358376.1"/>
    </source>
</evidence>
<gene>
    <name evidence="1" type="ORF">ERUC_LOCUS24132</name>
</gene>
<dbReference type="AlphaFoldDB" id="A0ABC8KH36"/>
<organism evidence="1 2">
    <name type="scientific">Eruca vesicaria subsp. sativa</name>
    <name type="common">Garden rocket</name>
    <name type="synonym">Eruca sativa</name>
    <dbReference type="NCBI Taxonomy" id="29727"/>
    <lineage>
        <taxon>Eukaryota</taxon>
        <taxon>Viridiplantae</taxon>
        <taxon>Streptophyta</taxon>
        <taxon>Embryophyta</taxon>
        <taxon>Tracheophyta</taxon>
        <taxon>Spermatophyta</taxon>
        <taxon>Magnoliopsida</taxon>
        <taxon>eudicotyledons</taxon>
        <taxon>Gunneridae</taxon>
        <taxon>Pentapetalae</taxon>
        <taxon>rosids</taxon>
        <taxon>malvids</taxon>
        <taxon>Brassicales</taxon>
        <taxon>Brassicaceae</taxon>
        <taxon>Brassiceae</taxon>
        <taxon>Eruca</taxon>
    </lineage>
</organism>
<keyword evidence="2" id="KW-1185">Reference proteome</keyword>
<accession>A0ABC8KH36</accession>
<proteinExistence type="predicted"/>